<proteinExistence type="predicted"/>
<accession>A0ABX4E0P1</accession>
<organism evidence="1 2">
    <name type="scientific">Pseudomonas umsongensis</name>
    <dbReference type="NCBI Taxonomy" id="198618"/>
    <lineage>
        <taxon>Bacteria</taxon>
        <taxon>Pseudomonadati</taxon>
        <taxon>Pseudomonadota</taxon>
        <taxon>Gammaproteobacteria</taxon>
        <taxon>Pseudomonadales</taxon>
        <taxon>Pseudomonadaceae</taxon>
        <taxon>Pseudomonas</taxon>
    </lineage>
</organism>
<evidence type="ECO:0000313" key="2">
    <source>
        <dbReference type="Proteomes" id="UP000215455"/>
    </source>
</evidence>
<keyword evidence="2" id="KW-1185">Reference proteome</keyword>
<protein>
    <submittedName>
        <fullName evidence="1">Uncharacterized protein</fullName>
    </submittedName>
</protein>
<dbReference type="EMBL" id="NIWU01000001">
    <property type="protein sequence ID" value="OXR35203.1"/>
    <property type="molecule type" value="Genomic_DNA"/>
</dbReference>
<dbReference type="Proteomes" id="UP000215455">
    <property type="component" value="Unassembled WGS sequence"/>
</dbReference>
<evidence type="ECO:0000313" key="1">
    <source>
        <dbReference type="EMBL" id="OXR35203.1"/>
    </source>
</evidence>
<gene>
    <name evidence="1" type="ORF">PSUM_04775</name>
</gene>
<reference evidence="1 2" key="1">
    <citation type="submission" date="2017-06" db="EMBL/GenBank/DDBJ databases">
        <authorList>
            <person name="Furmanczyk E.M."/>
        </authorList>
    </citation>
    <scope>NUCLEOTIDE SEQUENCE [LARGE SCALE GENOMIC DNA]</scope>
    <source>
        <strain evidence="1 2">DSM 16611</strain>
    </source>
</reference>
<name>A0ABX4E0P1_9PSED</name>
<comment type="caution">
    <text evidence="1">The sequence shown here is derived from an EMBL/GenBank/DDBJ whole genome shotgun (WGS) entry which is preliminary data.</text>
</comment>
<sequence>MLAPLSDSIERGRAEHELPVYRFHVCIGMLIPCASIDFCQFQGESRQSVFLGQVSCILPVTGSRLVGLKPSRAFSTMNKASPVPLDIYQRQEQLGGAS</sequence>